<organism evidence="1 2">
    <name type="scientific">Cochliobolus heterostrophus (strain C5 / ATCC 48332 / race O)</name>
    <name type="common">Southern corn leaf blight fungus</name>
    <name type="synonym">Bipolaris maydis</name>
    <dbReference type="NCBI Taxonomy" id="701091"/>
    <lineage>
        <taxon>Eukaryota</taxon>
        <taxon>Fungi</taxon>
        <taxon>Dikarya</taxon>
        <taxon>Ascomycota</taxon>
        <taxon>Pezizomycotina</taxon>
        <taxon>Dothideomycetes</taxon>
        <taxon>Pleosporomycetidae</taxon>
        <taxon>Pleosporales</taxon>
        <taxon>Pleosporineae</taxon>
        <taxon>Pleosporaceae</taxon>
        <taxon>Bipolaris</taxon>
    </lineage>
</organism>
<feature type="non-terminal residue" evidence="1">
    <location>
        <position position="1"/>
    </location>
</feature>
<reference evidence="1 2" key="1">
    <citation type="journal article" date="2012" name="PLoS Pathog.">
        <title>Diverse lifestyles and strategies of plant pathogenesis encoded in the genomes of eighteen Dothideomycetes fungi.</title>
        <authorList>
            <person name="Ohm R.A."/>
            <person name="Feau N."/>
            <person name="Henrissat B."/>
            <person name="Schoch C.L."/>
            <person name="Horwitz B.A."/>
            <person name="Barry K.W."/>
            <person name="Condon B.J."/>
            <person name="Copeland A.C."/>
            <person name="Dhillon B."/>
            <person name="Glaser F."/>
            <person name="Hesse C.N."/>
            <person name="Kosti I."/>
            <person name="LaButti K."/>
            <person name="Lindquist E.A."/>
            <person name="Lucas S."/>
            <person name="Salamov A.A."/>
            <person name="Bradshaw R.E."/>
            <person name="Ciuffetti L."/>
            <person name="Hamelin R.C."/>
            <person name="Kema G.H.J."/>
            <person name="Lawrence C."/>
            <person name="Scott J.A."/>
            <person name="Spatafora J.W."/>
            <person name="Turgeon B.G."/>
            <person name="de Wit P.J.G.M."/>
            <person name="Zhong S."/>
            <person name="Goodwin S.B."/>
            <person name="Grigoriev I.V."/>
        </authorList>
    </citation>
    <scope>NUCLEOTIDE SEQUENCE [LARGE SCALE GENOMIC DNA]</scope>
    <source>
        <strain evidence="2">C5 / ATCC 48332 / race O</strain>
    </source>
</reference>
<gene>
    <name evidence="1" type="ORF">COCHEDRAFT_1018815</name>
</gene>
<reference evidence="2" key="2">
    <citation type="journal article" date="2013" name="PLoS Genet.">
        <title>Comparative genome structure, secondary metabolite, and effector coding capacity across Cochliobolus pathogens.</title>
        <authorList>
            <person name="Condon B.J."/>
            <person name="Leng Y."/>
            <person name="Wu D."/>
            <person name="Bushley K.E."/>
            <person name="Ohm R.A."/>
            <person name="Otillar R."/>
            <person name="Martin J."/>
            <person name="Schackwitz W."/>
            <person name="Grimwood J."/>
            <person name="MohdZainudin N."/>
            <person name="Xue C."/>
            <person name="Wang R."/>
            <person name="Manning V.A."/>
            <person name="Dhillon B."/>
            <person name="Tu Z.J."/>
            <person name="Steffenson B.J."/>
            <person name="Salamov A."/>
            <person name="Sun H."/>
            <person name="Lowry S."/>
            <person name="LaButti K."/>
            <person name="Han J."/>
            <person name="Copeland A."/>
            <person name="Lindquist E."/>
            <person name="Barry K."/>
            <person name="Schmutz J."/>
            <person name="Baker S.E."/>
            <person name="Ciuffetti L.M."/>
            <person name="Grigoriev I.V."/>
            <person name="Zhong S."/>
            <person name="Turgeon B.G."/>
        </authorList>
    </citation>
    <scope>NUCLEOTIDE SEQUENCE [LARGE SCALE GENOMIC DNA]</scope>
    <source>
        <strain evidence="2">C5 / ATCC 48332 / race O</strain>
    </source>
</reference>
<dbReference type="AlphaFoldDB" id="M2UFG3"/>
<dbReference type="Proteomes" id="UP000016936">
    <property type="component" value="Unassembled WGS sequence"/>
</dbReference>
<name>M2UFG3_COCH5</name>
<keyword evidence="2" id="KW-1185">Reference proteome</keyword>
<dbReference type="HOGENOM" id="CLU_2967180_0_0_1"/>
<proteinExistence type="predicted"/>
<sequence>QHVQPPHGTDLGNFLHKSFASPLILSIKQKRRNQKENAPKCNIFHKYPTQAQMCHQNGV</sequence>
<accession>M2UFG3</accession>
<evidence type="ECO:0000313" key="2">
    <source>
        <dbReference type="Proteomes" id="UP000016936"/>
    </source>
</evidence>
<dbReference type="EMBL" id="KB445569">
    <property type="protein sequence ID" value="EMD97219.1"/>
    <property type="molecule type" value="Genomic_DNA"/>
</dbReference>
<evidence type="ECO:0000313" key="1">
    <source>
        <dbReference type="EMBL" id="EMD97219.1"/>
    </source>
</evidence>
<protein>
    <submittedName>
        <fullName evidence="1">Uncharacterized protein</fullName>
    </submittedName>
</protein>